<evidence type="ECO:0008006" key="3">
    <source>
        <dbReference type="Google" id="ProtNLM"/>
    </source>
</evidence>
<evidence type="ECO:0000313" key="2">
    <source>
        <dbReference type="Proteomes" id="UP000248168"/>
    </source>
</evidence>
<dbReference type="EMBL" id="OUNR01000017">
    <property type="protein sequence ID" value="SPP65530.1"/>
    <property type="molecule type" value="Genomic_DNA"/>
</dbReference>
<sequence>MEQPERGGGRVRGVLSVVGSVLLLLVLAGCQSMPPLGEQERLVESKQLTIQQISPKAFVNVWGKPIYHHSEFTQFFVMPDKSMIPRSRVPIGEAPEGWEASFESGEGVFLGYPEQGWLLVFVDDRLVYREELKADKVHALGKTWQFEDRFKTSLEGVPLR</sequence>
<protein>
    <recommendedName>
        <fullName evidence="3">Lipoprotein</fullName>
    </recommendedName>
</protein>
<gene>
    <name evidence="1" type="ORF">NITLEN_40003</name>
</gene>
<organism evidence="1 2">
    <name type="scientific">Nitrospira lenta</name>
    <dbReference type="NCBI Taxonomy" id="1436998"/>
    <lineage>
        <taxon>Bacteria</taxon>
        <taxon>Pseudomonadati</taxon>
        <taxon>Nitrospirota</taxon>
        <taxon>Nitrospiria</taxon>
        <taxon>Nitrospirales</taxon>
        <taxon>Nitrospiraceae</taxon>
        <taxon>Nitrospira</taxon>
    </lineage>
</organism>
<dbReference type="AlphaFoldDB" id="A0A330L6K9"/>
<proteinExistence type="predicted"/>
<evidence type="ECO:0000313" key="1">
    <source>
        <dbReference type="EMBL" id="SPP65530.1"/>
    </source>
</evidence>
<dbReference type="Proteomes" id="UP000248168">
    <property type="component" value="Unassembled WGS sequence"/>
</dbReference>
<accession>A0A330L6K9</accession>
<name>A0A330L6K9_9BACT</name>
<reference evidence="2" key="1">
    <citation type="submission" date="2018-04" db="EMBL/GenBank/DDBJ databases">
        <authorList>
            <person name="Lucker S."/>
            <person name="Sakoula D."/>
        </authorList>
    </citation>
    <scope>NUCLEOTIDE SEQUENCE [LARGE SCALE GENOMIC DNA]</scope>
</reference>
<dbReference type="InParanoid" id="A0A330L6K9"/>
<dbReference type="PROSITE" id="PS51257">
    <property type="entry name" value="PROKAR_LIPOPROTEIN"/>
    <property type="match status" value="1"/>
</dbReference>
<keyword evidence="2" id="KW-1185">Reference proteome</keyword>